<evidence type="ECO:0000256" key="12">
    <source>
        <dbReference type="ARBA" id="ARBA00023136"/>
    </source>
</evidence>
<dbReference type="InterPro" id="IPR036133">
    <property type="entry name" value="EB1_C_sf"/>
</dbReference>
<evidence type="ECO:0000256" key="11">
    <source>
        <dbReference type="ARBA" id="ARBA00022989"/>
    </source>
</evidence>
<dbReference type="PROSITE" id="PS50021">
    <property type="entry name" value="CH"/>
    <property type="match status" value="1"/>
</dbReference>
<dbReference type="Proteomes" id="UP001140074">
    <property type="component" value="Unassembled WGS sequence"/>
</dbReference>
<evidence type="ECO:0000256" key="5">
    <source>
        <dbReference type="ARBA" id="ARBA00022490"/>
    </source>
</evidence>
<feature type="compositionally biased region" description="Low complexity" evidence="16">
    <location>
        <begin position="221"/>
        <end position="253"/>
    </location>
</feature>
<evidence type="ECO:0000259" key="19">
    <source>
        <dbReference type="PROSITE" id="PS51230"/>
    </source>
</evidence>
<evidence type="ECO:0000256" key="4">
    <source>
        <dbReference type="ARBA" id="ARBA00010729"/>
    </source>
</evidence>
<evidence type="ECO:0000256" key="6">
    <source>
        <dbReference type="ARBA" id="ARBA00022618"/>
    </source>
</evidence>
<evidence type="ECO:0000256" key="17">
    <source>
        <dbReference type="SAM" id="Phobius"/>
    </source>
</evidence>
<accession>A0A9W8ICG8</accession>
<keyword evidence="7 17" id="KW-0812">Transmembrane</keyword>
<dbReference type="InterPro" id="IPR027328">
    <property type="entry name" value="MAPRE"/>
</dbReference>
<evidence type="ECO:0000256" key="13">
    <source>
        <dbReference type="ARBA" id="ARBA00023212"/>
    </source>
</evidence>
<comment type="subcellular location">
    <subcellularLocation>
        <location evidence="1">Cytoplasm</location>
        <location evidence="1">Cytoskeleton</location>
    </subcellularLocation>
    <subcellularLocation>
        <location evidence="2">Endoplasmic reticulum membrane</location>
        <topology evidence="2">Multi-pass membrane protein</topology>
    </subcellularLocation>
</comment>
<dbReference type="GO" id="GO:0035371">
    <property type="term" value="C:microtubule plus-end"/>
    <property type="evidence" value="ECO:0007669"/>
    <property type="project" value="UniProtKB-ARBA"/>
</dbReference>
<sequence length="378" mass="41909">MTRAQFASTTLAAAGAAWLLGLAGVLPLSETVRTQVWPALPLLAIVSLGAYAFVNIGYNLLAFRECPEAYHELMQEIQEAKDDLRAKNVDISYRNDLISWVNDLLRTNYTKVEQLGSGAAYCQIIDSVYGDVRLERVKFNANQEYEFAENFKILQNAMTKHKVDKPIDPPRLMKCRFQDNFEFLQWLKRFWDSYSPGIGYDAVARRNGKPVGAPESHHRPMSSASSARSASSAGAYRARPAPSASSRVVARPPGVRTAAVRPGSRTTAGASGGAGAQQQVQELQRQVVESKVLIDTAEKERDFYFAKLREIEVFIQQAELEPGSEGEAVAKQIQAILYSTDDASADDNDLALADIQDESYEHVSGHMDRLHVDEEETF</sequence>
<evidence type="ECO:0000256" key="3">
    <source>
        <dbReference type="ARBA" id="ARBA00010430"/>
    </source>
</evidence>
<dbReference type="PANTHER" id="PTHR10623">
    <property type="entry name" value="MICROTUBULE-ASSOCIATED PROTEIN RP/EB FAMILY MEMBER"/>
    <property type="match status" value="1"/>
</dbReference>
<feature type="domain" description="EB1 C-terminal" evidence="19">
    <location>
        <begin position="272"/>
        <end position="346"/>
    </location>
</feature>
<evidence type="ECO:0000256" key="16">
    <source>
        <dbReference type="SAM" id="MobiDB-lite"/>
    </source>
</evidence>
<reference evidence="20" key="1">
    <citation type="submission" date="2022-07" db="EMBL/GenBank/DDBJ databases">
        <title>Phylogenomic reconstructions and comparative analyses of Kickxellomycotina fungi.</title>
        <authorList>
            <person name="Reynolds N.K."/>
            <person name="Stajich J.E."/>
            <person name="Barry K."/>
            <person name="Grigoriev I.V."/>
            <person name="Crous P."/>
            <person name="Smith M.E."/>
        </authorList>
    </citation>
    <scope>NUCLEOTIDE SEQUENCE</scope>
    <source>
        <strain evidence="20">RSA 476</strain>
    </source>
</reference>
<evidence type="ECO:0000256" key="8">
    <source>
        <dbReference type="ARBA" id="ARBA00022701"/>
    </source>
</evidence>
<protein>
    <submittedName>
        <fullName evidence="20">Microtubule integrity protein mal3</fullName>
    </submittedName>
</protein>
<dbReference type="GO" id="GO:0051301">
    <property type="term" value="P:cell division"/>
    <property type="evidence" value="ECO:0007669"/>
    <property type="project" value="UniProtKB-KW"/>
</dbReference>
<evidence type="ECO:0000259" key="18">
    <source>
        <dbReference type="PROSITE" id="PS50021"/>
    </source>
</evidence>
<keyword evidence="6" id="KW-0132">Cell division</keyword>
<evidence type="ECO:0000313" key="21">
    <source>
        <dbReference type="Proteomes" id="UP001140074"/>
    </source>
</evidence>
<dbReference type="GO" id="GO:0030473">
    <property type="term" value="P:nuclear migration along microtubule"/>
    <property type="evidence" value="ECO:0007669"/>
    <property type="project" value="UniProtKB-ARBA"/>
</dbReference>
<dbReference type="Pfam" id="PF03271">
    <property type="entry name" value="EB1"/>
    <property type="match status" value="1"/>
</dbReference>
<evidence type="ECO:0000256" key="9">
    <source>
        <dbReference type="ARBA" id="ARBA00022776"/>
    </source>
</evidence>
<feature type="region of interest" description="Disordered" evidence="16">
    <location>
        <begin position="209"/>
        <end position="278"/>
    </location>
</feature>
<keyword evidence="10" id="KW-0256">Endoplasmic reticulum</keyword>
<evidence type="ECO:0000313" key="20">
    <source>
        <dbReference type="EMBL" id="KAJ2859693.1"/>
    </source>
</evidence>
<comment type="caution">
    <text evidence="20">The sequence shown here is derived from an EMBL/GenBank/DDBJ whole genome shotgun (WGS) entry which is preliminary data.</text>
</comment>
<dbReference type="InterPro" id="IPR013174">
    <property type="entry name" value="DPM3"/>
</dbReference>
<dbReference type="GO" id="GO:0035372">
    <property type="term" value="P:protein localization to microtubule"/>
    <property type="evidence" value="ECO:0007669"/>
    <property type="project" value="UniProtKB-ARBA"/>
</dbReference>
<dbReference type="Gene3D" id="1.20.5.1430">
    <property type="match status" value="1"/>
</dbReference>
<comment type="similarity">
    <text evidence="3">Belongs to the DPM3 family.</text>
</comment>
<dbReference type="GO" id="GO:0051010">
    <property type="term" value="F:microtubule plus-end binding"/>
    <property type="evidence" value="ECO:0007669"/>
    <property type="project" value="UniProtKB-ARBA"/>
</dbReference>
<dbReference type="GO" id="GO:0005789">
    <property type="term" value="C:endoplasmic reticulum membrane"/>
    <property type="evidence" value="ECO:0007669"/>
    <property type="project" value="UniProtKB-SubCell"/>
</dbReference>
<dbReference type="InterPro" id="IPR004953">
    <property type="entry name" value="EB1_C"/>
</dbReference>
<gene>
    <name evidence="20" type="primary">BIM1</name>
    <name evidence="20" type="ORF">GGH94_005966</name>
</gene>
<dbReference type="Pfam" id="PF00307">
    <property type="entry name" value="CH"/>
    <property type="match status" value="1"/>
</dbReference>
<comment type="similarity">
    <text evidence="4">Belongs to the MAPRE family.</text>
</comment>
<dbReference type="EMBL" id="JANBUY010000363">
    <property type="protein sequence ID" value="KAJ2859693.1"/>
    <property type="molecule type" value="Genomic_DNA"/>
</dbReference>
<keyword evidence="14" id="KW-0131">Cell cycle</keyword>
<organism evidence="20 21">
    <name type="scientific">Coemansia aciculifera</name>
    <dbReference type="NCBI Taxonomy" id="417176"/>
    <lineage>
        <taxon>Eukaryota</taxon>
        <taxon>Fungi</taxon>
        <taxon>Fungi incertae sedis</taxon>
        <taxon>Zoopagomycota</taxon>
        <taxon>Kickxellomycotina</taxon>
        <taxon>Kickxellomycetes</taxon>
        <taxon>Kickxellales</taxon>
        <taxon>Kickxellaceae</taxon>
        <taxon>Coemansia</taxon>
    </lineage>
</organism>
<dbReference type="SUPFAM" id="SSF47576">
    <property type="entry name" value="Calponin-homology domain, CH-domain"/>
    <property type="match status" value="1"/>
</dbReference>
<name>A0A9W8ICG8_9FUNG</name>
<evidence type="ECO:0000256" key="1">
    <source>
        <dbReference type="ARBA" id="ARBA00004245"/>
    </source>
</evidence>
<keyword evidence="21" id="KW-1185">Reference proteome</keyword>
<evidence type="ECO:0000256" key="10">
    <source>
        <dbReference type="ARBA" id="ARBA00022824"/>
    </source>
</evidence>
<evidence type="ECO:0000256" key="15">
    <source>
        <dbReference type="PROSITE-ProRule" id="PRU00576"/>
    </source>
</evidence>
<dbReference type="GO" id="GO:0072686">
    <property type="term" value="C:mitotic spindle"/>
    <property type="evidence" value="ECO:0007669"/>
    <property type="project" value="UniProtKB-ARBA"/>
</dbReference>
<keyword evidence="9" id="KW-0498">Mitosis</keyword>
<evidence type="ECO:0000256" key="2">
    <source>
        <dbReference type="ARBA" id="ARBA00004477"/>
    </source>
</evidence>
<dbReference type="SUPFAM" id="SSF140612">
    <property type="entry name" value="EB1 dimerisation domain-like"/>
    <property type="match status" value="1"/>
</dbReference>
<evidence type="ECO:0000256" key="14">
    <source>
        <dbReference type="ARBA" id="ARBA00023306"/>
    </source>
</evidence>
<dbReference type="FunFam" id="1.10.418.10:FF:000028">
    <property type="entry name" value="RP/EB family microtubule-associated protein"/>
    <property type="match status" value="1"/>
</dbReference>
<dbReference type="Pfam" id="PF08285">
    <property type="entry name" value="DPM3"/>
    <property type="match status" value="1"/>
</dbReference>
<feature type="transmembrane region" description="Helical" evidence="17">
    <location>
        <begin position="37"/>
        <end position="54"/>
    </location>
</feature>
<keyword evidence="8 15" id="KW-0493">Microtubule</keyword>
<keyword evidence="5" id="KW-0963">Cytoplasm</keyword>
<dbReference type="PROSITE" id="PS51230">
    <property type="entry name" value="EB1_C"/>
    <property type="match status" value="1"/>
</dbReference>
<evidence type="ECO:0000256" key="7">
    <source>
        <dbReference type="ARBA" id="ARBA00022692"/>
    </source>
</evidence>
<dbReference type="AlphaFoldDB" id="A0A9W8ICG8"/>
<dbReference type="InterPro" id="IPR001715">
    <property type="entry name" value="CH_dom"/>
</dbReference>
<dbReference type="InterPro" id="IPR036872">
    <property type="entry name" value="CH_dom_sf"/>
</dbReference>
<keyword evidence="11 17" id="KW-1133">Transmembrane helix</keyword>
<keyword evidence="13" id="KW-0206">Cytoskeleton</keyword>
<proteinExistence type="inferred from homology"/>
<dbReference type="Gene3D" id="1.10.418.10">
    <property type="entry name" value="Calponin-like domain"/>
    <property type="match status" value="1"/>
</dbReference>
<feature type="domain" description="Calponin-homology (CH)" evidence="18">
    <location>
        <begin position="91"/>
        <end position="192"/>
    </location>
</feature>
<keyword evidence="12 17" id="KW-0472">Membrane</keyword>